<keyword evidence="3" id="KW-0812">Transmembrane</keyword>
<evidence type="ECO:0000313" key="14">
    <source>
        <dbReference type="Proteomes" id="UP000740926"/>
    </source>
</evidence>
<dbReference type="PANTHER" id="PTHR23070">
    <property type="entry name" value="BCS1 AAA-TYPE ATPASE"/>
    <property type="match status" value="1"/>
</dbReference>
<sequence>MPSTHLTRGLVNYAKLCQWFDKLLTLLENMSDETFWNTLLGERVLNLLKRYFGSDVVCLGFIVYLAPIVRCQVSQLFYWIIGKFNESLYVSIQIDSNENGYDAILEYVASRTTQIRDLRCVEGRCIYKDDWEDEEDEWDTKNVSKPPRLTLYPLEETQNELIYKGHKVWVTKKKNGVTSDNHYSNDLKDLLGAMNSKTCIEVSMRGQNLNLLKSFVQEWINEHYAKQTGELYIYKCLPSRYDGFEWNNIGSKELRSFESVILKQGQKERILRDIQTFRRREHWYTCRGIPYRRGYLLYGPPGTGKTSFVQSVASKINMNVAIISLSGSMDDEKFNVMLQDVPHNSILIMEDIDHCIIKDPSSGTDSTSSKITMSGLLNALDGVAAQEGAMVFLTCNDINRLQPALLRPGRIDMKMELGYADKDQIRKMFWRFLWDGSLNGEDDVKPSKALETLADQFTEMIPDLTVTPAELQNFFILNIMDKQNEDFEEDDSKRDYSYLLEAIPAFLETVEKDRKQALKHKKYTKGNNDEEEKEE</sequence>
<dbReference type="GO" id="GO:0005524">
    <property type="term" value="F:ATP binding"/>
    <property type="evidence" value="ECO:0007669"/>
    <property type="project" value="UniProtKB-KW"/>
</dbReference>
<dbReference type="Pfam" id="PF25426">
    <property type="entry name" value="AAA_lid_BCS1"/>
    <property type="match status" value="1"/>
</dbReference>
<comment type="caution">
    <text evidence="13">The sequence shown here is derived from an EMBL/GenBank/DDBJ whole genome shotgun (WGS) entry which is preliminary data.</text>
</comment>
<keyword evidence="6" id="KW-0378">Hydrolase</keyword>
<evidence type="ECO:0000256" key="7">
    <source>
        <dbReference type="ARBA" id="ARBA00022840"/>
    </source>
</evidence>
<comment type="catalytic activity">
    <reaction evidence="11">
        <text>ATP + H2O = ADP + phosphate + H(+)</text>
        <dbReference type="Rhea" id="RHEA:13065"/>
        <dbReference type="ChEBI" id="CHEBI:15377"/>
        <dbReference type="ChEBI" id="CHEBI:15378"/>
        <dbReference type="ChEBI" id="CHEBI:30616"/>
        <dbReference type="ChEBI" id="CHEBI:43474"/>
        <dbReference type="ChEBI" id="CHEBI:456216"/>
    </reaction>
    <physiologicalReaction direction="left-to-right" evidence="11">
        <dbReference type="Rhea" id="RHEA:13066"/>
    </physiologicalReaction>
</comment>
<organism evidence="13 14">
    <name type="scientific">Rhizopus delemar</name>
    <dbReference type="NCBI Taxonomy" id="936053"/>
    <lineage>
        <taxon>Eukaryota</taxon>
        <taxon>Fungi</taxon>
        <taxon>Fungi incertae sedis</taxon>
        <taxon>Mucoromycota</taxon>
        <taxon>Mucoromycotina</taxon>
        <taxon>Mucoromycetes</taxon>
        <taxon>Mucorales</taxon>
        <taxon>Mucorineae</taxon>
        <taxon>Rhizopodaceae</taxon>
        <taxon>Rhizopus</taxon>
    </lineage>
</organism>
<dbReference type="InterPro" id="IPR003593">
    <property type="entry name" value="AAA+_ATPase"/>
</dbReference>
<dbReference type="Gene3D" id="3.40.50.300">
    <property type="entry name" value="P-loop containing nucleotide triphosphate hydrolases"/>
    <property type="match status" value="1"/>
</dbReference>
<keyword evidence="8" id="KW-1133">Transmembrane helix</keyword>
<dbReference type="Pfam" id="PF00004">
    <property type="entry name" value="AAA"/>
    <property type="match status" value="1"/>
</dbReference>
<keyword evidence="14" id="KW-1185">Reference proteome</keyword>
<evidence type="ECO:0000256" key="8">
    <source>
        <dbReference type="ARBA" id="ARBA00022989"/>
    </source>
</evidence>
<protein>
    <recommendedName>
        <fullName evidence="12">AAA+ ATPase domain-containing protein</fullName>
    </recommendedName>
</protein>
<dbReference type="Pfam" id="PF08740">
    <property type="entry name" value="BCS1_N"/>
    <property type="match status" value="1"/>
</dbReference>
<keyword evidence="5" id="KW-0999">Mitochondrion inner membrane</keyword>
<name>A0A9P6Z8W1_9FUNG</name>
<evidence type="ECO:0000256" key="6">
    <source>
        <dbReference type="ARBA" id="ARBA00022801"/>
    </source>
</evidence>
<dbReference type="GO" id="GO:0016887">
    <property type="term" value="F:ATP hydrolysis activity"/>
    <property type="evidence" value="ECO:0007669"/>
    <property type="project" value="InterPro"/>
</dbReference>
<evidence type="ECO:0000256" key="11">
    <source>
        <dbReference type="ARBA" id="ARBA00048778"/>
    </source>
</evidence>
<dbReference type="InterPro" id="IPR057495">
    <property type="entry name" value="AAA_lid_BCS1"/>
</dbReference>
<dbReference type="InterPro" id="IPR027417">
    <property type="entry name" value="P-loop_NTPase"/>
</dbReference>
<dbReference type="AlphaFoldDB" id="A0A9P6Z8W1"/>
<comment type="subcellular location">
    <subcellularLocation>
        <location evidence="1">Mitochondrion inner membrane</location>
        <topology evidence="1">Single-pass membrane protein</topology>
    </subcellularLocation>
</comment>
<dbReference type="SMART" id="SM00382">
    <property type="entry name" value="AAA"/>
    <property type="match status" value="1"/>
</dbReference>
<keyword evidence="4" id="KW-0547">Nucleotide-binding</keyword>
<dbReference type="Proteomes" id="UP000740926">
    <property type="component" value="Unassembled WGS sequence"/>
</dbReference>
<dbReference type="EMBL" id="JAANIU010000325">
    <property type="protein sequence ID" value="KAG1573126.1"/>
    <property type="molecule type" value="Genomic_DNA"/>
</dbReference>
<gene>
    <name evidence="13" type="ORF">G6F50_003131</name>
</gene>
<accession>A0A9P6Z8W1</accession>
<dbReference type="InterPro" id="IPR050747">
    <property type="entry name" value="Mitochondrial_chaperone_BCS1"/>
</dbReference>
<dbReference type="SUPFAM" id="SSF52540">
    <property type="entry name" value="P-loop containing nucleoside triphosphate hydrolases"/>
    <property type="match status" value="1"/>
</dbReference>
<evidence type="ECO:0000256" key="5">
    <source>
        <dbReference type="ARBA" id="ARBA00022792"/>
    </source>
</evidence>
<evidence type="ECO:0000259" key="12">
    <source>
        <dbReference type="SMART" id="SM00382"/>
    </source>
</evidence>
<evidence type="ECO:0000256" key="1">
    <source>
        <dbReference type="ARBA" id="ARBA00004434"/>
    </source>
</evidence>
<evidence type="ECO:0000256" key="9">
    <source>
        <dbReference type="ARBA" id="ARBA00023128"/>
    </source>
</evidence>
<feature type="domain" description="AAA+ ATPase" evidence="12">
    <location>
        <begin position="291"/>
        <end position="421"/>
    </location>
</feature>
<dbReference type="OMA" id="IEDIDHC"/>
<evidence type="ECO:0000256" key="10">
    <source>
        <dbReference type="ARBA" id="ARBA00023136"/>
    </source>
</evidence>
<reference evidence="13 14" key="1">
    <citation type="journal article" date="2020" name="Microb. Genom.">
        <title>Genetic diversity of clinical and environmental Mucorales isolates obtained from an investigation of mucormycosis cases among solid organ transplant recipients.</title>
        <authorList>
            <person name="Nguyen M.H."/>
            <person name="Kaul D."/>
            <person name="Muto C."/>
            <person name="Cheng S.J."/>
            <person name="Richter R.A."/>
            <person name="Bruno V.M."/>
            <person name="Liu G."/>
            <person name="Beyhan S."/>
            <person name="Sundermann A.J."/>
            <person name="Mounaud S."/>
            <person name="Pasculle A.W."/>
            <person name="Nierman W.C."/>
            <person name="Driscoll E."/>
            <person name="Cumbie R."/>
            <person name="Clancy C.J."/>
            <person name="Dupont C.L."/>
        </authorList>
    </citation>
    <scope>NUCLEOTIDE SEQUENCE [LARGE SCALE GENOMIC DNA]</scope>
    <source>
        <strain evidence="13 14">GL24</strain>
    </source>
</reference>
<evidence type="ECO:0000313" key="13">
    <source>
        <dbReference type="EMBL" id="KAG1573126.1"/>
    </source>
</evidence>
<dbReference type="GO" id="GO:0005743">
    <property type="term" value="C:mitochondrial inner membrane"/>
    <property type="evidence" value="ECO:0007669"/>
    <property type="project" value="UniProtKB-SubCell"/>
</dbReference>
<evidence type="ECO:0000256" key="4">
    <source>
        <dbReference type="ARBA" id="ARBA00022741"/>
    </source>
</evidence>
<evidence type="ECO:0000256" key="3">
    <source>
        <dbReference type="ARBA" id="ARBA00022692"/>
    </source>
</evidence>
<proteinExistence type="inferred from homology"/>
<comment type="similarity">
    <text evidence="2">Belongs to the AAA ATPase family. BCS1 subfamily.</text>
</comment>
<dbReference type="InterPro" id="IPR003959">
    <property type="entry name" value="ATPase_AAA_core"/>
</dbReference>
<dbReference type="InterPro" id="IPR014851">
    <property type="entry name" value="BCS1_N"/>
</dbReference>
<evidence type="ECO:0000256" key="2">
    <source>
        <dbReference type="ARBA" id="ARBA00007448"/>
    </source>
</evidence>
<keyword evidence="9" id="KW-0496">Mitochondrion</keyword>
<keyword evidence="10" id="KW-0472">Membrane</keyword>
<keyword evidence="7" id="KW-0067">ATP-binding</keyword>